<keyword evidence="2" id="KW-1185">Reference proteome</keyword>
<dbReference type="eggNOG" id="ENOG502SHFY">
    <property type="taxonomic scope" value="Eukaryota"/>
</dbReference>
<proteinExistence type="predicted"/>
<dbReference type="Gene3D" id="2.60.120.560">
    <property type="entry name" value="Exo-inulinase, domain 1"/>
    <property type="match status" value="1"/>
</dbReference>
<dbReference type="OrthoDB" id="3646585at2759"/>
<dbReference type="VEuPathDB" id="FungiDB:MYCFIDRAFT_64317"/>
<evidence type="ECO:0000313" key="2">
    <source>
        <dbReference type="Proteomes" id="UP000016932"/>
    </source>
</evidence>
<protein>
    <recommendedName>
        <fullName evidence="3">ADP-ribosylglycohydrolase</fullName>
    </recommendedName>
</protein>
<dbReference type="EMBL" id="KB446563">
    <property type="protein sequence ID" value="EME78342.1"/>
    <property type="molecule type" value="Genomic_DNA"/>
</dbReference>
<evidence type="ECO:0000313" key="1">
    <source>
        <dbReference type="EMBL" id="EME78342.1"/>
    </source>
</evidence>
<sequence>MEVACVVVDDDISGTFTFVRALEEHGYRILTEEEVGRTWLNSVIERRTVFWWGGNGVSTEHTAYTNLKHKGLRAPDSGSMQTNSKTIAEQIGAQIFIDGWAMVAPGNPALAAQLAEAAARVSHDGEAVYAAKLWAAMEAQAFISRDIIELLDLGLSFIPTDSLVAKLIHDVRTWCRKNSDWLVITRQRIEDEYGDEEFGGVCHVIPNHGVMIMALIYGGQDFSKAMLHIVNTCGWDTDCNSGNVGCLVAIMHGMGAFDGEHDWRGPIADLALISSADGGYGINNAARIAYDIAASGYRLAGEQPPYKTPMAQYQFALPGSVQGFRACQASKGDVTVRQITRHEQGVLEICMNSFSEPVYISTPTFIPAEVLKVSRTYDMVASPLLYPGQILRAKLSVPQSKDLNFNVGFRLMVYDSNDRLVEVDSDSTAALCAESNPAELSWKIPFELISLFSKLEFWSHHSLARLRTSVDKFYTSLGPSSFYLSQDQGEGLIIHGTREWKDYAVSVRKFAVHLGQPAGVVVRVQGLRRWYALLFLPGKVAIVKARDDERENLAIAKFDWQVDFKYEVQVSVEGDEITGKIGEVVISAKDDEYGGGGGGLIVAEGALSADSIDVQPI</sequence>
<dbReference type="InterPro" id="IPR036705">
    <property type="entry name" value="Ribosyl_crysJ1_sf"/>
</dbReference>
<accession>M3ALM2</accession>
<dbReference type="RefSeq" id="XP_007930625.1">
    <property type="nucleotide sequence ID" value="XM_007932434.1"/>
</dbReference>
<dbReference type="Pfam" id="PF03747">
    <property type="entry name" value="ADP_ribosyl_GH"/>
    <property type="match status" value="1"/>
</dbReference>
<dbReference type="HOGENOM" id="CLU_388180_0_0_1"/>
<dbReference type="AlphaFoldDB" id="M3ALM2"/>
<dbReference type="GeneID" id="19340790"/>
<organism evidence="1 2">
    <name type="scientific">Pseudocercospora fijiensis (strain CIRAD86)</name>
    <name type="common">Black leaf streak disease fungus</name>
    <name type="synonym">Mycosphaerella fijiensis</name>
    <dbReference type="NCBI Taxonomy" id="383855"/>
    <lineage>
        <taxon>Eukaryota</taxon>
        <taxon>Fungi</taxon>
        <taxon>Dikarya</taxon>
        <taxon>Ascomycota</taxon>
        <taxon>Pezizomycotina</taxon>
        <taxon>Dothideomycetes</taxon>
        <taxon>Dothideomycetidae</taxon>
        <taxon>Mycosphaerellales</taxon>
        <taxon>Mycosphaerellaceae</taxon>
        <taxon>Pseudocercospora</taxon>
    </lineage>
</organism>
<gene>
    <name evidence="1" type="ORF">MYCFIDRAFT_64317</name>
</gene>
<dbReference type="Gene3D" id="1.10.4080.10">
    <property type="entry name" value="ADP-ribosylation/Crystallin J1"/>
    <property type="match status" value="1"/>
</dbReference>
<name>M3ALM2_PSEFD</name>
<dbReference type="Proteomes" id="UP000016932">
    <property type="component" value="Unassembled WGS sequence"/>
</dbReference>
<evidence type="ECO:0008006" key="3">
    <source>
        <dbReference type="Google" id="ProtNLM"/>
    </source>
</evidence>
<reference evidence="1 2" key="1">
    <citation type="journal article" date="2012" name="PLoS Pathog.">
        <title>Diverse lifestyles and strategies of plant pathogenesis encoded in the genomes of eighteen Dothideomycetes fungi.</title>
        <authorList>
            <person name="Ohm R.A."/>
            <person name="Feau N."/>
            <person name="Henrissat B."/>
            <person name="Schoch C.L."/>
            <person name="Horwitz B.A."/>
            <person name="Barry K.W."/>
            <person name="Condon B.J."/>
            <person name="Copeland A.C."/>
            <person name="Dhillon B."/>
            <person name="Glaser F."/>
            <person name="Hesse C.N."/>
            <person name="Kosti I."/>
            <person name="LaButti K."/>
            <person name="Lindquist E.A."/>
            <person name="Lucas S."/>
            <person name="Salamov A.A."/>
            <person name="Bradshaw R.E."/>
            <person name="Ciuffetti L."/>
            <person name="Hamelin R.C."/>
            <person name="Kema G.H.J."/>
            <person name="Lawrence C."/>
            <person name="Scott J.A."/>
            <person name="Spatafora J.W."/>
            <person name="Turgeon B.G."/>
            <person name="de Wit P.J.G.M."/>
            <person name="Zhong S."/>
            <person name="Goodwin S.B."/>
            <person name="Grigoriev I.V."/>
        </authorList>
    </citation>
    <scope>NUCLEOTIDE SEQUENCE [LARGE SCALE GENOMIC DNA]</scope>
    <source>
        <strain evidence="1 2">CIRAD86</strain>
    </source>
</reference>
<dbReference type="SUPFAM" id="SSF101478">
    <property type="entry name" value="ADP-ribosylglycohydrolase"/>
    <property type="match status" value="1"/>
</dbReference>
<dbReference type="KEGG" id="pfj:MYCFIDRAFT_64317"/>
<dbReference type="InterPro" id="IPR005502">
    <property type="entry name" value="Ribosyl_crysJ1"/>
</dbReference>